<accession>A0AB73LMA8</accession>
<dbReference type="InterPro" id="IPR007213">
    <property type="entry name" value="Ppm1/Ppm2/Tcmp"/>
</dbReference>
<evidence type="ECO:0000256" key="2">
    <source>
        <dbReference type="ARBA" id="ARBA00008138"/>
    </source>
</evidence>
<dbReference type="Proteomes" id="UP000180113">
    <property type="component" value="Unassembled WGS sequence"/>
</dbReference>
<dbReference type="GO" id="GO:0008168">
    <property type="term" value="F:methyltransferase activity"/>
    <property type="evidence" value="ECO:0007669"/>
    <property type="project" value="UniProtKB-UniRule"/>
</dbReference>
<dbReference type="Pfam" id="PF04072">
    <property type="entry name" value="LCM"/>
    <property type="match status" value="1"/>
</dbReference>
<dbReference type="InterPro" id="IPR011610">
    <property type="entry name" value="SAM_mthyl_Trfase_ML2640-like"/>
</dbReference>
<evidence type="ECO:0000256" key="3">
    <source>
        <dbReference type="ARBA" id="ARBA00022603"/>
    </source>
</evidence>
<comment type="function">
    <text evidence="1 6">Exhibits S-adenosyl-L-methionine-dependent methyltransferase activity.</text>
</comment>
<keyword evidence="5 6" id="KW-0949">S-adenosyl-L-methionine</keyword>
<keyword evidence="3 6" id="KW-0489">Methyltransferase</keyword>
<evidence type="ECO:0000313" key="8">
    <source>
        <dbReference type="Proteomes" id="UP000180113"/>
    </source>
</evidence>
<comment type="caution">
    <text evidence="7">The sequence shown here is derived from an EMBL/GenBank/DDBJ whole genome shotgun (WGS) entry which is preliminary data.</text>
</comment>
<comment type="similarity">
    <text evidence="2 6">Belongs to the UPF0677 family.</text>
</comment>
<sequence length="302" mass="32892">MSRTQDDTWDVSAGVGETALGIAHIRAIESTRQDAAFIDPYARVLFDAVNSPSWSTMANAGVSAGGAGLAAYVVARTKYFDDYLMDSVDSLGIRQVVTLAAGLDSRPYRLAWPTDTMLFEIDQPTILDFKETTLRHAGIQSMADYRQVGQDLRSDWAGALLANGFDTQRPTAWLVEGLLPYLKPRDQDALFATIVGLSAPGSRVAVDDFGHTDIPWFRSATTSTGNLERSSYGVDLGESSSGVAGLMYLDESRRPASEWFAAHDWQVSGVRVREAVSTVNRSVPREDELGLFDNLLFTAHGA</sequence>
<dbReference type="PANTHER" id="PTHR43619:SF2">
    <property type="entry name" value="S-ADENOSYL-L-METHIONINE-DEPENDENT METHYLTRANSFERASES SUPERFAMILY PROTEIN"/>
    <property type="match status" value="1"/>
</dbReference>
<evidence type="ECO:0000313" key="7">
    <source>
        <dbReference type="EMBL" id="OHT47815.1"/>
    </source>
</evidence>
<protein>
    <recommendedName>
        <fullName evidence="6">S-adenosyl-L-methionine-dependent methyltransferase</fullName>
        <ecNumber evidence="6">2.1.1.-</ecNumber>
    </recommendedName>
</protein>
<evidence type="ECO:0000256" key="1">
    <source>
        <dbReference type="ARBA" id="ARBA00003907"/>
    </source>
</evidence>
<dbReference type="PANTHER" id="PTHR43619">
    <property type="entry name" value="S-ADENOSYL-L-METHIONINE-DEPENDENT METHYLTRANSFERASE YKTD-RELATED"/>
    <property type="match status" value="1"/>
</dbReference>
<dbReference type="EMBL" id="MLHW01000021">
    <property type="protein sequence ID" value="OHT47815.1"/>
    <property type="molecule type" value="Genomic_DNA"/>
</dbReference>
<evidence type="ECO:0000256" key="5">
    <source>
        <dbReference type="ARBA" id="ARBA00022691"/>
    </source>
</evidence>
<name>A0AB73LMA8_MYCCH</name>
<evidence type="ECO:0000256" key="4">
    <source>
        <dbReference type="ARBA" id="ARBA00022679"/>
    </source>
</evidence>
<dbReference type="NCBIfam" id="TIGR00027">
    <property type="entry name" value="mthyl_TIGR00027"/>
    <property type="match status" value="1"/>
</dbReference>
<evidence type="ECO:0000256" key="6">
    <source>
        <dbReference type="RuleBase" id="RU362030"/>
    </source>
</evidence>
<keyword evidence="4" id="KW-0808">Transferase</keyword>
<dbReference type="EC" id="2.1.1.-" evidence="6"/>
<reference evidence="7 8" key="1">
    <citation type="submission" date="2016-10" db="EMBL/GenBank/DDBJ databases">
        <title>Evaluation of Human, Animal and Environmental Mycobacterium chelonae Isolates by Core Genome Phylogenomic Analysis, Targeted Gene Comparison, and Anti-microbial Susceptibility Patterns: A Tale of Mistaken Identities.</title>
        <authorList>
            <person name="Fogelson S.B."/>
            <person name="Camus A.C."/>
            <person name="Lorenz W."/>
            <person name="Vasireddy R."/>
            <person name="Vasireddy S."/>
            <person name="Smith T."/>
            <person name="Brown-Elliott B.A."/>
            <person name="Wallace R.J.Jr."/>
            <person name="Hasan N.A."/>
            <person name="Reischl U."/>
            <person name="Sanchez S."/>
        </authorList>
    </citation>
    <scope>NUCLEOTIDE SEQUENCE [LARGE SCALE GENOMIC DNA]</scope>
    <source>
        <strain evidence="7 8">42895</strain>
    </source>
</reference>
<gene>
    <name evidence="7" type="ORF">BKG62_24580</name>
</gene>
<dbReference type="SUPFAM" id="SSF53335">
    <property type="entry name" value="S-adenosyl-L-methionine-dependent methyltransferases"/>
    <property type="match status" value="1"/>
</dbReference>
<dbReference type="InterPro" id="IPR029063">
    <property type="entry name" value="SAM-dependent_MTases_sf"/>
</dbReference>
<dbReference type="GO" id="GO:0032259">
    <property type="term" value="P:methylation"/>
    <property type="evidence" value="ECO:0007669"/>
    <property type="project" value="UniProtKB-KW"/>
</dbReference>
<proteinExistence type="inferred from homology"/>
<dbReference type="Gene3D" id="3.40.50.150">
    <property type="entry name" value="Vaccinia Virus protein VP39"/>
    <property type="match status" value="1"/>
</dbReference>
<organism evidence="7 8">
    <name type="scientific">Mycobacteroides chelonae</name>
    <name type="common">Mycobacterium chelonae</name>
    <dbReference type="NCBI Taxonomy" id="1774"/>
    <lineage>
        <taxon>Bacteria</taxon>
        <taxon>Bacillati</taxon>
        <taxon>Actinomycetota</taxon>
        <taxon>Actinomycetes</taxon>
        <taxon>Mycobacteriales</taxon>
        <taxon>Mycobacteriaceae</taxon>
        <taxon>Mycobacteroides</taxon>
    </lineage>
</organism>
<dbReference type="RefSeq" id="WP_057966459.1">
    <property type="nucleotide sequence ID" value="NZ_JAPDRD010000005.1"/>
</dbReference>
<dbReference type="AlphaFoldDB" id="A0AB73LMA8"/>